<evidence type="ECO:0000256" key="7">
    <source>
        <dbReference type="RuleBase" id="RU003756"/>
    </source>
</evidence>
<dbReference type="InterPro" id="IPR016151">
    <property type="entry name" value="DNA_mismatch_repair_MutS_N"/>
</dbReference>
<comment type="function">
    <text evidence="6 7">Component of the post-replicative DNA mismatch repair system (MMR).</text>
</comment>
<evidence type="ECO:0000259" key="9">
    <source>
        <dbReference type="PROSITE" id="PS00486"/>
    </source>
</evidence>
<evidence type="ECO:0000256" key="3">
    <source>
        <dbReference type="ARBA" id="ARBA00022763"/>
    </source>
</evidence>
<dbReference type="SUPFAM" id="SSF52540">
    <property type="entry name" value="P-loop containing nucleoside triphosphate hydrolases"/>
    <property type="match status" value="1"/>
</dbReference>
<sequence>MPPKQKSITEPMKQKSLMTWFGKGPAATSNSKTTKPSDDSSVRSSASHSQPSSSQEPRTPDSKSLDFHALNSSAVARSTSSGGRSTPPTSDPIDVDMVSSDEGEDLRVQTHRKRKIILDDSDEDTQLKKKGPAQVNSSPLRSQVRAKKQRLAVTDDEDEDECEEVTNSFSKRLTNFKKSPVKKARKSRSNAPDDDDFIVPSDSDIETKSVKSSSSRSSLSHHSNASSDDFTDDDDEAPKASKAKGKASSKKAPSGKKSLPTDHSSSTGFTFLTAAEQREQGKKNEKKAAEDPYAFLADIQDKERRRPGDPNYDPRTLYIPSKAWKDFTPFEKQFWEIKQNHYDTILFFQKGKFLELYEDDARIGHQEFDLKLTSRVKMSMVGVPEMSFNFWAAKFLGKGYKVGRVDQAETALGAEMRMAADKSKGKISEDKGKDKIVRRELNKVYTNGTLVDAELLTDEQAGHCVSICEEASADKSDDKHKFGVCVLDCSTSQFNLSSFEDDICRTKLETLMRQLRPKELLFTKGTLSVTTTRLLKSVLPAACLWTGLRTVEGFDYESTLGELRTLYPADDDDSMETDEDILPQTVPESIRDMVTSRNAITSLGSMIWYLRQLNIDKDILSMKNFNVYDPMKRGLGLTLDGQTLAHIEVLLNNEGTEDGSLLKLLGRCITPFGKRLFRIWLCMPLRQIADINARLDAVEDLIDHPTFEGEFTELAKGLPDLERVVSRIHAKNCRIRDFIKVLGAFKKLSRGLEKLADESEGFKSKTILGLLRSAPNLIANIKNVEDMYVKPSSEKDADELVPQAGKDEVYDTIMEEIAELEDHLEKELKKFEKKLGCKLTYWHSAQGNKEIYLVETPASYKGIPNDWTKSASTKAKSRWVIGSLRGKVRELKEARENRNAAIKAFKFRLFAEFDIDRAVWLRVIRVFAELDCLFSLAKASTAIGEPSCRPEFIEGEAAWIDFHELRHPTLCVSANLKSFIPNDVKLGGDVGKIALLTGPNMAGKSTVMRMTATGVIMAQLGMLVPATRARLCPVDAIITRMGAYDNMFSNASTFKVELDECCKILRDATPKSLVILDELGRGTSTYDGMAIAGAVLHQLATHTLPLSFFATHYGSLTDDFAYHPNIRNMHMSTIVDDEKRDLVFLFKLIEGAATSSFGTHVANLAGVPLPVVERADLVSKNFAQQFKERLQMKKAKDGAAKLPIVAQADFAYLFKIATGKLSMPDEPIRQKEILLRLRETVRHYIQK</sequence>
<keyword evidence="3 6" id="KW-0227">DNA damage</keyword>
<dbReference type="InterPro" id="IPR017261">
    <property type="entry name" value="DNA_mismatch_repair_MutS/MSH"/>
</dbReference>
<dbReference type="PANTHER" id="PTHR11361:SF148">
    <property type="entry name" value="DNA MISMATCH REPAIR PROTEIN MSH6"/>
    <property type="match status" value="1"/>
</dbReference>
<dbReference type="SUPFAM" id="SSF55271">
    <property type="entry name" value="DNA repair protein MutS, domain I"/>
    <property type="match status" value="1"/>
</dbReference>
<feature type="compositionally biased region" description="Basic and acidic residues" evidence="8">
    <location>
        <begin position="276"/>
        <end position="290"/>
    </location>
</feature>
<dbReference type="SMART" id="SM00533">
    <property type="entry name" value="MUTSd"/>
    <property type="match status" value="1"/>
</dbReference>
<dbReference type="InterPro" id="IPR007861">
    <property type="entry name" value="DNA_mismatch_repair_MutS_clamp"/>
</dbReference>
<feature type="compositionally biased region" description="Low complexity" evidence="8">
    <location>
        <begin position="42"/>
        <end position="54"/>
    </location>
</feature>
<dbReference type="GO" id="GO:0030983">
    <property type="term" value="F:mismatched DNA binding"/>
    <property type="evidence" value="ECO:0007669"/>
    <property type="project" value="UniProtKB-UniRule"/>
</dbReference>
<keyword evidence="5 6" id="KW-0238">DNA-binding</keyword>
<dbReference type="SUPFAM" id="SSF48334">
    <property type="entry name" value="DNA repair protein MutS, domain III"/>
    <property type="match status" value="1"/>
</dbReference>
<dbReference type="GO" id="GO:0032301">
    <property type="term" value="C:MutSalpha complex"/>
    <property type="evidence" value="ECO:0007669"/>
    <property type="project" value="TreeGrafter"/>
</dbReference>
<dbReference type="InterPro" id="IPR007696">
    <property type="entry name" value="DNA_mismatch_repair_MutS_core"/>
</dbReference>
<dbReference type="Pfam" id="PF05190">
    <property type="entry name" value="MutS_IV"/>
    <property type="match status" value="1"/>
</dbReference>
<evidence type="ECO:0000256" key="2">
    <source>
        <dbReference type="ARBA" id="ARBA00022741"/>
    </source>
</evidence>
<evidence type="ECO:0000256" key="4">
    <source>
        <dbReference type="ARBA" id="ARBA00022840"/>
    </source>
</evidence>
<dbReference type="Pfam" id="PF05192">
    <property type="entry name" value="MutS_III"/>
    <property type="match status" value="1"/>
</dbReference>
<evidence type="ECO:0000256" key="5">
    <source>
        <dbReference type="ARBA" id="ARBA00023125"/>
    </source>
</evidence>
<dbReference type="Gene3D" id="3.30.420.110">
    <property type="entry name" value="MutS, connector domain"/>
    <property type="match status" value="1"/>
</dbReference>
<keyword evidence="2 6" id="KW-0547">Nucleotide-binding</keyword>
<dbReference type="AlphaFoldDB" id="A0A9P5YHN5"/>
<evidence type="ECO:0000313" key="11">
    <source>
        <dbReference type="Proteomes" id="UP000807353"/>
    </source>
</evidence>
<dbReference type="NCBIfam" id="NF003810">
    <property type="entry name" value="PRK05399.1"/>
    <property type="match status" value="1"/>
</dbReference>
<dbReference type="EMBL" id="MU150235">
    <property type="protein sequence ID" value="KAF9467795.1"/>
    <property type="molecule type" value="Genomic_DNA"/>
</dbReference>
<name>A0A9P5YHN5_9AGAR</name>
<feature type="region of interest" description="Disordered" evidence="8">
    <location>
        <begin position="1"/>
        <end position="314"/>
    </location>
</feature>
<feature type="compositionally biased region" description="Polar residues" evidence="8">
    <location>
        <begin position="165"/>
        <end position="177"/>
    </location>
</feature>
<dbReference type="InterPro" id="IPR007860">
    <property type="entry name" value="DNA_mmatch_repair_MutS_con_dom"/>
</dbReference>
<dbReference type="GO" id="GO:0140664">
    <property type="term" value="F:ATP-dependent DNA damage sensor activity"/>
    <property type="evidence" value="ECO:0007669"/>
    <property type="project" value="InterPro"/>
</dbReference>
<dbReference type="Gene3D" id="3.40.1170.10">
    <property type="entry name" value="DNA repair protein MutS, domain I"/>
    <property type="match status" value="1"/>
</dbReference>
<dbReference type="InterPro" id="IPR045076">
    <property type="entry name" value="MutS"/>
</dbReference>
<dbReference type="SUPFAM" id="SSF53150">
    <property type="entry name" value="DNA repair protein MutS, domain II"/>
    <property type="match status" value="1"/>
</dbReference>
<comment type="similarity">
    <text evidence="1 6 7">Belongs to the DNA mismatch repair MutS family.</text>
</comment>
<dbReference type="Pfam" id="PF00488">
    <property type="entry name" value="MutS_V"/>
    <property type="match status" value="1"/>
</dbReference>
<feature type="compositionally biased region" description="Polar residues" evidence="8">
    <location>
        <begin position="261"/>
        <end position="270"/>
    </location>
</feature>
<dbReference type="SMART" id="SM00534">
    <property type="entry name" value="MUTSac"/>
    <property type="match status" value="1"/>
</dbReference>
<comment type="caution">
    <text evidence="10">The sequence shown here is derived from an EMBL/GenBank/DDBJ whole genome shotgun (WGS) entry which is preliminary data.</text>
</comment>
<accession>A0A9P5YHN5</accession>
<proteinExistence type="inferred from homology"/>
<dbReference type="Pfam" id="PF05188">
    <property type="entry name" value="MutS_II"/>
    <property type="match status" value="1"/>
</dbReference>
<keyword evidence="4 6" id="KW-0067">ATP-binding</keyword>
<dbReference type="PANTHER" id="PTHR11361">
    <property type="entry name" value="DNA MISMATCH REPAIR PROTEIN MUTS FAMILY MEMBER"/>
    <property type="match status" value="1"/>
</dbReference>
<dbReference type="Proteomes" id="UP000807353">
    <property type="component" value="Unassembled WGS sequence"/>
</dbReference>
<feature type="compositionally biased region" description="Low complexity" evidence="8">
    <location>
        <begin position="72"/>
        <end position="88"/>
    </location>
</feature>
<feature type="compositionally biased region" description="Low complexity" evidence="8">
    <location>
        <begin position="210"/>
        <end position="228"/>
    </location>
</feature>
<feature type="domain" description="DNA mismatch repair proteins mutS family" evidence="9">
    <location>
        <begin position="1072"/>
        <end position="1088"/>
    </location>
</feature>
<evidence type="ECO:0000313" key="10">
    <source>
        <dbReference type="EMBL" id="KAF9467795.1"/>
    </source>
</evidence>
<feature type="compositionally biased region" description="Acidic residues" evidence="8">
    <location>
        <begin position="154"/>
        <end position="164"/>
    </location>
</feature>
<dbReference type="InterPro" id="IPR036678">
    <property type="entry name" value="MutS_con_dom_sf"/>
</dbReference>
<dbReference type="InterPro" id="IPR000432">
    <property type="entry name" value="DNA_mismatch_repair_MutS_C"/>
</dbReference>
<feature type="compositionally biased region" description="Basic and acidic residues" evidence="8">
    <location>
        <begin position="299"/>
        <end position="308"/>
    </location>
</feature>
<dbReference type="OrthoDB" id="121051at2759"/>
<dbReference type="InterPro" id="IPR007695">
    <property type="entry name" value="DNA_mismatch_repair_MutS-lik_N"/>
</dbReference>
<reference evidence="10" key="1">
    <citation type="submission" date="2020-11" db="EMBL/GenBank/DDBJ databases">
        <authorList>
            <consortium name="DOE Joint Genome Institute"/>
            <person name="Ahrendt S."/>
            <person name="Riley R."/>
            <person name="Andreopoulos W."/>
            <person name="Labutti K."/>
            <person name="Pangilinan J."/>
            <person name="Ruiz-Duenas F.J."/>
            <person name="Barrasa J.M."/>
            <person name="Sanchez-Garcia M."/>
            <person name="Camarero S."/>
            <person name="Miyauchi S."/>
            <person name="Serrano A."/>
            <person name="Linde D."/>
            <person name="Babiker R."/>
            <person name="Drula E."/>
            <person name="Ayuso-Fernandez I."/>
            <person name="Pacheco R."/>
            <person name="Padilla G."/>
            <person name="Ferreira P."/>
            <person name="Barriuso J."/>
            <person name="Kellner H."/>
            <person name="Castanera R."/>
            <person name="Alfaro M."/>
            <person name="Ramirez L."/>
            <person name="Pisabarro A.G."/>
            <person name="Kuo A."/>
            <person name="Tritt A."/>
            <person name="Lipzen A."/>
            <person name="He G."/>
            <person name="Yan M."/>
            <person name="Ng V."/>
            <person name="Cullen D."/>
            <person name="Martin F."/>
            <person name="Rosso M.-N."/>
            <person name="Henrissat B."/>
            <person name="Hibbett D."/>
            <person name="Martinez A.T."/>
            <person name="Grigoriev I.V."/>
        </authorList>
    </citation>
    <scope>NUCLEOTIDE SEQUENCE</scope>
    <source>
        <strain evidence="10">CBS 247.69</strain>
    </source>
</reference>
<dbReference type="PROSITE" id="PS00486">
    <property type="entry name" value="DNA_MISMATCH_REPAIR_2"/>
    <property type="match status" value="1"/>
</dbReference>
<evidence type="ECO:0000256" key="6">
    <source>
        <dbReference type="PIRNR" id="PIRNR037677"/>
    </source>
</evidence>
<dbReference type="InterPro" id="IPR036187">
    <property type="entry name" value="DNA_mismatch_repair_MutS_sf"/>
</dbReference>
<dbReference type="FunFam" id="3.40.1170.10:FF:000002">
    <property type="entry name" value="DNA mismatch repair protein"/>
    <property type="match status" value="1"/>
</dbReference>
<dbReference type="Gene3D" id="3.40.50.300">
    <property type="entry name" value="P-loop containing nucleotide triphosphate hydrolases"/>
    <property type="match status" value="1"/>
</dbReference>
<evidence type="ECO:0000256" key="1">
    <source>
        <dbReference type="ARBA" id="ARBA00006271"/>
    </source>
</evidence>
<protein>
    <recommendedName>
        <fullName evidence="6">DNA mismatch repair protein</fullName>
    </recommendedName>
</protein>
<dbReference type="Pfam" id="PF01624">
    <property type="entry name" value="MutS_I"/>
    <property type="match status" value="1"/>
</dbReference>
<dbReference type="Gene3D" id="1.10.1420.10">
    <property type="match status" value="2"/>
</dbReference>
<feature type="compositionally biased region" description="Basic residues" evidence="8">
    <location>
        <begin position="179"/>
        <end position="188"/>
    </location>
</feature>
<keyword evidence="11" id="KW-1185">Reference proteome</keyword>
<gene>
    <name evidence="10" type="ORF">BDZ94DRAFT_1247746</name>
</gene>
<dbReference type="PIRSF" id="PIRSF037677">
    <property type="entry name" value="DNA_mis_repair_Msh6"/>
    <property type="match status" value="1"/>
</dbReference>
<dbReference type="InterPro" id="IPR027417">
    <property type="entry name" value="P-loop_NTPase"/>
</dbReference>
<organism evidence="10 11">
    <name type="scientific">Collybia nuda</name>
    <dbReference type="NCBI Taxonomy" id="64659"/>
    <lineage>
        <taxon>Eukaryota</taxon>
        <taxon>Fungi</taxon>
        <taxon>Dikarya</taxon>
        <taxon>Basidiomycota</taxon>
        <taxon>Agaricomycotina</taxon>
        <taxon>Agaricomycetes</taxon>
        <taxon>Agaricomycetidae</taxon>
        <taxon>Agaricales</taxon>
        <taxon>Tricholomatineae</taxon>
        <taxon>Clitocybaceae</taxon>
        <taxon>Collybia</taxon>
    </lineage>
</organism>
<evidence type="ECO:0000256" key="8">
    <source>
        <dbReference type="SAM" id="MobiDB-lite"/>
    </source>
</evidence>
<keyword evidence="6 7" id="KW-0234">DNA repair</keyword>
<dbReference type="GO" id="GO:0005524">
    <property type="term" value="F:ATP binding"/>
    <property type="evidence" value="ECO:0007669"/>
    <property type="project" value="UniProtKB-UniRule"/>
</dbReference>
<dbReference type="GO" id="GO:0006298">
    <property type="term" value="P:mismatch repair"/>
    <property type="evidence" value="ECO:0007669"/>
    <property type="project" value="InterPro"/>
</dbReference>